<feature type="domain" description="Meiotically up-regulated protein Msb1/Mug8" evidence="2">
    <location>
        <begin position="78"/>
        <end position="297"/>
    </location>
</feature>
<evidence type="ECO:0000259" key="2">
    <source>
        <dbReference type="Pfam" id="PF08101"/>
    </source>
</evidence>
<dbReference type="PANTHER" id="PTHR28093:SF1">
    <property type="entry name" value="MORPHOGENESIS-RELATED PROTEIN MSB1"/>
    <property type="match status" value="1"/>
</dbReference>
<feature type="compositionally biased region" description="Acidic residues" evidence="1">
    <location>
        <begin position="1012"/>
        <end position="1021"/>
    </location>
</feature>
<reference evidence="3" key="1">
    <citation type="submission" date="2023-06" db="EMBL/GenBank/DDBJ databases">
        <authorList>
            <consortium name="Lawrence Berkeley National Laboratory"/>
            <person name="Ahrendt S."/>
            <person name="Sahu N."/>
            <person name="Indic B."/>
            <person name="Wong-Bajracharya J."/>
            <person name="Merenyi Z."/>
            <person name="Ke H.-M."/>
            <person name="Monk M."/>
            <person name="Kocsube S."/>
            <person name="Drula E."/>
            <person name="Lipzen A."/>
            <person name="Balint B."/>
            <person name="Henrissat B."/>
            <person name="Andreopoulos B."/>
            <person name="Martin F.M."/>
            <person name="Harder C.B."/>
            <person name="Rigling D."/>
            <person name="Ford K.L."/>
            <person name="Foster G.D."/>
            <person name="Pangilinan J."/>
            <person name="Papanicolaou A."/>
            <person name="Barry K."/>
            <person name="LaButti K."/>
            <person name="Viragh M."/>
            <person name="Koriabine M."/>
            <person name="Yan M."/>
            <person name="Riley R."/>
            <person name="Champramary S."/>
            <person name="Plett K.L."/>
            <person name="Tsai I.J."/>
            <person name="Slot J."/>
            <person name="Sipos G."/>
            <person name="Plett J."/>
            <person name="Nagy L.G."/>
            <person name="Grigoriev I.V."/>
        </authorList>
    </citation>
    <scope>NUCLEOTIDE SEQUENCE</scope>
    <source>
        <strain evidence="3">HWK02</strain>
    </source>
</reference>
<feature type="compositionally biased region" description="Low complexity" evidence="1">
    <location>
        <begin position="643"/>
        <end position="670"/>
    </location>
</feature>
<comment type="caution">
    <text evidence="3">The sequence shown here is derived from an EMBL/GenBank/DDBJ whole genome shotgun (WGS) entry which is preliminary data.</text>
</comment>
<feature type="compositionally biased region" description="Polar residues" evidence="1">
    <location>
        <begin position="620"/>
        <end position="629"/>
    </location>
</feature>
<feature type="region of interest" description="Disordered" evidence="1">
    <location>
        <begin position="1"/>
        <end position="54"/>
    </location>
</feature>
<dbReference type="InterPro" id="IPR012965">
    <property type="entry name" value="Msb1/Mug8_dom"/>
</dbReference>
<proteinExistence type="predicted"/>
<dbReference type="InterPro" id="IPR037508">
    <property type="entry name" value="Msb1/Mug8"/>
</dbReference>
<accession>A0AA39UKL6</accession>
<dbReference type="EMBL" id="JAUEPU010000045">
    <property type="protein sequence ID" value="KAK0486794.1"/>
    <property type="molecule type" value="Genomic_DNA"/>
</dbReference>
<protein>
    <recommendedName>
        <fullName evidence="2">Meiotically up-regulated protein Msb1/Mug8 domain-containing protein</fullName>
    </recommendedName>
</protein>
<evidence type="ECO:0000313" key="3">
    <source>
        <dbReference type="EMBL" id="KAK0486794.1"/>
    </source>
</evidence>
<feature type="compositionally biased region" description="Basic and acidic residues" evidence="1">
    <location>
        <begin position="917"/>
        <end position="927"/>
    </location>
</feature>
<feature type="region of interest" description="Disordered" evidence="1">
    <location>
        <begin position="612"/>
        <end position="691"/>
    </location>
</feature>
<organism evidence="3 4">
    <name type="scientific">Armillaria luteobubalina</name>
    <dbReference type="NCBI Taxonomy" id="153913"/>
    <lineage>
        <taxon>Eukaryota</taxon>
        <taxon>Fungi</taxon>
        <taxon>Dikarya</taxon>
        <taxon>Basidiomycota</taxon>
        <taxon>Agaricomycotina</taxon>
        <taxon>Agaricomycetes</taxon>
        <taxon>Agaricomycetidae</taxon>
        <taxon>Agaricales</taxon>
        <taxon>Marasmiineae</taxon>
        <taxon>Physalacriaceae</taxon>
        <taxon>Armillaria</taxon>
    </lineage>
</organism>
<feature type="region of interest" description="Disordered" evidence="1">
    <location>
        <begin position="568"/>
        <end position="592"/>
    </location>
</feature>
<feature type="compositionally biased region" description="Polar residues" evidence="1">
    <location>
        <begin position="1"/>
        <end position="26"/>
    </location>
</feature>
<dbReference type="AlphaFoldDB" id="A0AA39UKL6"/>
<evidence type="ECO:0000313" key="4">
    <source>
        <dbReference type="Proteomes" id="UP001175228"/>
    </source>
</evidence>
<keyword evidence="4" id="KW-1185">Reference proteome</keyword>
<feature type="region of interest" description="Disordered" evidence="1">
    <location>
        <begin position="1012"/>
        <end position="1062"/>
    </location>
</feature>
<evidence type="ECO:0000256" key="1">
    <source>
        <dbReference type="SAM" id="MobiDB-lite"/>
    </source>
</evidence>
<dbReference type="Proteomes" id="UP001175228">
    <property type="component" value="Unassembled WGS sequence"/>
</dbReference>
<dbReference type="Pfam" id="PF08101">
    <property type="entry name" value="Msb1-Mug8_dom"/>
    <property type="match status" value="1"/>
</dbReference>
<sequence length="1062" mass="117704">MPSIFSRSRNASTAPKTLRLDTTTGTDEFGRVSSRASQQSPLPPPDGFLPFTMERPKDGTEIDYGYLAYERHVVLGLEQVSQLVDVVSEELGTRGGITTPFIFSSLALDLSSSSTKRLMHTFINACADPGSPKQHRFREEARFAGPHELGMLLRWGLGRLVRIVDGQEERGLISWDHYTDFRDSELAADFPPTHFSTFLPPLPAHLRSIVITVLSVLTRLTANSSTSGHTPPTLSPLFGPLFFGLGPPGLPFHHTYVYYLRATNAMEHIILSFIRFQDTPRANSASMGVPTRLKEWIKGYPIMLADQSSRPQPRKGARTSRILSVRRNVRMYTKDLVKSASTWECNLGKIVGRSPVKYSDGYRKRMDMPSQFEAGQEDGDRFRSLTDLKWGEFESLGFGGLGQEKLQFDLNESARTERSAKRQTLSWNDFSSTGFTRSDIAPLSATLQFSPPMSATISSYQPAEYAKKLKKAAKHIPAFGWDTEPVVGQEEVIEEAFVDIFCDIVCGWAGVSDLNECDRECNWALIEFQPNALLLFEEFVPLEYRQQITSSSSGSNRRRLPSLFSATSASPRIKTKSKKDKTERSKPRALSPKASFKEVEFEGLLRGDGNRKTKVITLGSKETPTQSRIIGSPTEVESPPPMLQSLSHQSSSRSDDSTLTASTAGGTPASTRRRFRLGGSASPTNGGSVMGRKSLVGGVPPAEYSSVDFETRLASLDGEDVYEDYPPVDGALKNREIADDAWVDILVGTQERRMADQEYGVRGKGRGEDVDLVSLEVQKALKGVRKMSQSPESQRTERNPVRDEEEESIEVERVPSRLAMNDFVDDLQQPQYYDDSLDYDGDGPSAAEQSIQALRYDQHESEEEDDEPVSVPLAEEEHQEHQDEPIVRPSIPPKRPGYFDLHPERRPAQLNGDPAGEDPRARFGHDSDSEDEGLGGLGGVRPLPRVPPIINLDEEPSPSTAPLRVPGKTAALIEMYRERERNGGGAPVRALPVPIPSSASVVVPPKIVEIPPVEEEDEGEEEVHVQPPPRVPVIDEEQGRASPGRYIHGAPLHNVLEEEEEE</sequence>
<gene>
    <name evidence="3" type="ORF">EDD18DRAFT_1466838</name>
</gene>
<dbReference type="PANTHER" id="PTHR28093">
    <property type="entry name" value="MORPHOGENESIS-RELATED PROTEIN MSB1"/>
    <property type="match status" value="1"/>
</dbReference>
<feature type="region of interest" description="Disordered" evidence="1">
    <location>
        <begin position="782"/>
        <end position="966"/>
    </location>
</feature>
<feature type="compositionally biased region" description="Basic and acidic residues" evidence="1">
    <location>
        <begin position="875"/>
        <end position="886"/>
    </location>
</feature>
<name>A0AA39UKL6_9AGAR</name>